<dbReference type="Gene3D" id="3.40.50.10090">
    <property type="match status" value="2"/>
</dbReference>
<dbReference type="Proteomes" id="UP000182264">
    <property type="component" value="Chromosome"/>
</dbReference>
<dbReference type="PROSITE" id="PS00840">
    <property type="entry name" value="SUMT_2"/>
    <property type="match status" value="1"/>
</dbReference>
<dbReference type="STRING" id="29542.A6070_00055"/>
<dbReference type="NCBIfam" id="TIGR01469">
    <property type="entry name" value="cobA_cysG_Cterm"/>
    <property type="match status" value="1"/>
</dbReference>
<keyword evidence="5 10" id="KW-0808">Transferase</keyword>
<evidence type="ECO:0000256" key="10">
    <source>
        <dbReference type="RuleBase" id="RU003960"/>
    </source>
</evidence>
<comment type="pathway">
    <text evidence="9">Cofactor biosynthesis; adenosylcobalamin biosynthesis; precorrin-2 from uroporphyrinogen III: step 1/1.</text>
</comment>
<dbReference type="PANTHER" id="PTHR45790:SF3">
    <property type="entry name" value="S-ADENOSYL-L-METHIONINE-DEPENDENT UROPORPHYRINOGEN III METHYLTRANSFERASE, CHLOROPLASTIC"/>
    <property type="match status" value="1"/>
</dbReference>
<dbReference type="OrthoDB" id="9815856at2"/>
<dbReference type="CDD" id="cd06578">
    <property type="entry name" value="HemD"/>
    <property type="match status" value="1"/>
</dbReference>
<dbReference type="KEGG" id="pace:A6070_00055"/>
<dbReference type="InterPro" id="IPR014777">
    <property type="entry name" value="4pyrrole_Mease_sub1"/>
</dbReference>
<dbReference type="Pfam" id="PF02602">
    <property type="entry name" value="HEM4"/>
    <property type="match status" value="1"/>
</dbReference>
<dbReference type="FunFam" id="3.30.950.10:FF:000001">
    <property type="entry name" value="Siroheme synthase"/>
    <property type="match status" value="1"/>
</dbReference>
<evidence type="ECO:0000259" key="12">
    <source>
        <dbReference type="Pfam" id="PF02602"/>
    </source>
</evidence>
<dbReference type="PANTHER" id="PTHR45790">
    <property type="entry name" value="SIROHEME SYNTHASE-RELATED"/>
    <property type="match status" value="1"/>
</dbReference>
<dbReference type="InterPro" id="IPR003754">
    <property type="entry name" value="4pyrrol_synth_uPrphyn_synth"/>
</dbReference>
<dbReference type="EC" id="2.1.1.107" evidence="2"/>
<keyword evidence="3" id="KW-0169">Cobalamin biosynthesis</keyword>
<evidence type="ECO:0000256" key="7">
    <source>
        <dbReference type="ARBA" id="ARBA00023244"/>
    </source>
</evidence>
<reference evidence="13 14" key="1">
    <citation type="journal article" date="2017" name="Genome Announc.">
        <title>Complete Genome Sequences of Two Acetylene-Fermenting Pelobacter acetylenicus Strains.</title>
        <authorList>
            <person name="Sutton J.M."/>
            <person name="Baesman S.M."/>
            <person name="Fierst J.L."/>
            <person name="Poret-Peterson A.T."/>
            <person name="Oremland R.S."/>
            <person name="Dunlap D.S."/>
            <person name="Akob D.M."/>
        </authorList>
    </citation>
    <scope>NUCLEOTIDE SEQUENCE [LARGE SCALE GENOMIC DNA]</scope>
    <source>
        <strain evidence="13 14">DSM 3247</strain>
    </source>
</reference>
<dbReference type="InterPro" id="IPR014776">
    <property type="entry name" value="4pyrrole_Mease_sub2"/>
</dbReference>
<accession>A0A1L3GFC4</accession>
<evidence type="ECO:0000256" key="8">
    <source>
        <dbReference type="ARBA" id="ARBA00025705"/>
    </source>
</evidence>
<organism evidence="13 14">
    <name type="scientific">Syntrophotalea acetylenica</name>
    <name type="common">Pelobacter acetylenicus</name>
    <dbReference type="NCBI Taxonomy" id="29542"/>
    <lineage>
        <taxon>Bacteria</taxon>
        <taxon>Pseudomonadati</taxon>
        <taxon>Thermodesulfobacteriota</taxon>
        <taxon>Desulfuromonadia</taxon>
        <taxon>Desulfuromonadales</taxon>
        <taxon>Syntrophotaleaceae</taxon>
        <taxon>Syntrophotalea</taxon>
    </lineage>
</organism>
<proteinExistence type="inferred from homology"/>
<dbReference type="SUPFAM" id="SSF53790">
    <property type="entry name" value="Tetrapyrrole methylase"/>
    <property type="match status" value="1"/>
</dbReference>
<dbReference type="InterPro" id="IPR036108">
    <property type="entry name" value="4pyrrol_syn_uPrphyn_synt_sf"/>
</dbReference>
<dbReference type="RefSeq" id="WP_072286493.1">
    <property type="nucleotide sequence ID" value="NZ_CP015455.1"/>
</dbReference>
<name>A0A1L3GFC4_SYNAC</name>
<dbReference type="NCBIfam" id="NF004790">
    <property type="entry name" value="PRK06136.1"/>
    <property type="match status" value="1"/>
</dbReference>
<evidence type="ECO:0000313" key="13">
    <source>
        <dbReference type="EMBL" id="APG24651.1"/>
    </source>
</evidence>
<dbReference type="InterPro" id="IPR006366">
    <property type="entry name" value="CobA/CysG_C"/>
</dbReference>
<keyword evidence="6" id="KW-0949">S-adenosyl-L-methionine</keyword>
<dbReference type="Gene3D" id="3.40.1010.10">
    <property type="entry name" value="Cobalt-precorrin-4 Transmethylase, Domain 1"/>
    <property type="match status" value="1"/>
</dbReference>
<evidence type="ECO:0000256" key="5">
    <source>
        <dbReference type="ARBA" id="ARBA00022679"/>
    </source>
</evidence>
<dbReference type="GO" id="GO:0009236">
    <property type="term" value="P:cobalamin biosynthetic process"/>
    <property type="evidence" value="ECO:0007669"/>
    <property type="project" value="UniProtKB-KW"/>
</dbReference>
<dbReference type="Gene3D" id="3.30.950.10">
    <property type="entry name" value="Methyltransferase, Cobalt-precorrin-4 Transmethylase, Domain 2"/>
    <property type="match status" value="1"/>
</dbReference>
<dbReference type="InterPro" id="IPR000878">
    <property type="entry name" value="4pyrrol_Mease"/>
</dbReference>
<dbReference type="InterPro" id="IPR050161">
    <property type="entry name" value="Siro_Cobalamin_biosynth"/>
</dbReference>
<evidence type="ECO:0000259" key="11">
    <source>
        <dbReference type="Pfam" id="PF00590"/>
    </source>
</evidence>
<dbReference type="EMBL" id="CP015518">
    <property type="protein sequence ID" value="APG24651.1"/>
    <property type="molecule type" value="Genomic_DNA"/>
</dbReference>
<dbReference type="AlphaFoldDB" id="A0A1L3GFC4"/>
<evidence type="ECO:0000256" key="2">
    <source>
        <dbReference type="ARBA" id="ARBA00012162"/>
    </source>
</evidence>
<comment type="similarity">
    <text evidence="1 10">Belongs to the precorrin methyltransferase family.</text>
</comment>
<dbReference type="FunFam" id="3.40.1010.10:FF:000001">
    <property type="entry name" value="Siroheme synthase"/>
    <property type="match status" value="1"/>
</dbReference>
<dbReference type="Pfam" id="PF00590">
    <property type="entry name" value="TP_methylase"/>
    <property type="match status" value="1"/>
</dbReference>
<dbReference type="InterPro" id="IPR035996">
    <property type="entry name" value="4pyrrol_Methylase_sf"/>
</dbReference>
<evidence type="ECO:0000256" key="9">
    <source>
        <dbReference type="ARBA" id="ARBA00060548"/>
    </source>
</evidence>
<dbReference type="InterPro" id="IPR003043">
    <property type="entry name" value="Uropor_MeTrfase_CS"/>
</dbReference>
<keyword evidence="4 10" id="KW-0489">Methyltransferase</keyword>
<comment type="pathway">
    <text evidence="8">Porphyrin-containing compound metabolism; siroheme biosynthesis; precorrin-2 from uroporphyrinogen III: step 1/1.</text>
</comment>
<sequence>MSETTSASKGIVYLVGAGPGDPGLLTVRGLQCLRRAEVVVYDYLANPQLLEEAPAAAQRIYVGKTAGHHHLPQDRINALLVEKARQGKIVVRLKGGDPCLFGRGGEEACELADAGQRFEIVPGITAGFGAAIYAGIPLTHRDFTTSLGLITGHEDPAKKVSSLDWSKLATGVGTLLFYMGMGNLSTITEQLMAHGRSPDTPVAVVRWGTTPRQQTLVGTLENVSERVRKARLGPPAIIVVGEIVTLRQQLRWFDNRPLFGRRILVTRAAGQAGSLSEGLRAAGAEAICCATLEIVPPPDWQPLDTALERLPQVDVLVLTSVNAVHYFFERLFGLGLDSRALHSACIAAVGGKTAAALAGYGLRADLVPDRQCAEGMLAALLKRGVAGRRILYPRSQLARDLLVTELRATGADVSAPVAYHTRKPASAEEHLSRALGDGVDAVTFTSSSAVEHCLELLEADGRQLLSKTVIASLGPLTSATIRRHGLRVAVEAAVPTTEALIEGLEKHFEGVDGPFPP</sequence>
<feature type="domain" description="Tetrapyrrole biosynthesis uroporphyrinogen III synthase" evidence="12">
    <location>
        <begin position="275"/>
        <end position="502"/>
    </location>
</feature>
<keyword evidence="14" id="KW-1185">Reference proteome</keyword>
<dbReference type="UniPathway" id="UPA00262">
    <property type="reaction ID" value="UER00211"/>
</dbReference>
<dbReference type="PROSITE" id="PS00839">
    <property type="entry name" value="SUMT_1"/>
    <property type="match status" value="1"/>
</dbReference>
<dbReference type="GO" id="GO:0004851">
    <property type="term" value="F:uroporphyrin-III C-methyltransferase activity"/>
    <property type="evidence" value="ECO:0007669"/>
    <property type="project" value="UniProtKB-EC"/>
</dbReference>
<feature type="domain" description="Tetrapyrrole methylase" evidence="11">
    <location>
        <begin position="12"/>
        <end position="223"/>
    </location>
</feature>
<keyword evidence="7" id="KW-0627">Porphyrin biosynthesis</keyword>
<evidence type="ECO:0000256" key="1">
    <source>
        <dbReference type="ARBA" id="ARBA00005879"/>
    </source>
</evidence>
<gene>
    <name evidence="13" type="ORF">A7E75_06135</name>
</gene>
<dbReference type="SUPFAM" id="SSF69618">
    <property type="entry name" value="HemD-like"/>
    <property type="match status" value="1"/>
</dbReference>
<dbReference type="GO" id="GO:0032259">
    <property type="term" value="P:methylation"/>
    <property type="evidence" value="ECO:0007669"/>
    <property type="project" value="UniProtKB-KW"/>
</dbReference>
<dbReference type="GO" id="GO:0004852">
    <property type="term" value="F:uroporphyrinogen-III synthase activity"/>
    <property type="evidence" value="ECO:0007669"/>
    <property type="project" value="InterPro"/>
</dbReference>
<evidence type="ECO:0000256" key="3">
    <source>
        <dbReference type="ARBA" id="ARBA00022573"/>
    </source>
</evidence>
<evidence type="ECO:0000256" key="6">
    <source>
        <dbReference type="ARBA" id="ARBA00022691"/>
    </source>
</evidence>
<evidence type="ECO:0000313" key="14">
    <source>
        <dbReference type="Proteomes" id="UP000182264"/>
    </source>
</evidence>
<dbReference type="GO" id="GO:0019354">
    <property type="term" value="P:siroheme biosynthetic process"/>
    <property type="evidence" value="ECO:0007669"/>
    <property type="project" value="UniProtKB-UniPathway"/>
</dbReference>
<protein>
    <recommendedName>
        <fullName evidence="2">uroporphyrinogen-III C-methyltransferase</fullName>
        <ecNumber evidence="2">2.1.1.107</ecNumber>
    </recommendedName>
</protein>
<evidence type="ECO:0000256" key="4">
    <source>
        <dbReference type="ARBA" id="ARBA00022603"/>
    </source>
</evidence>
<dbReference type="CDD" id="cd11642">
    <property type="entry name" value="SUMT"/>
    <property type="match status" value="1"/>
</dbReference>